<sequence>MSIEITGPERYEFQYHVTLELVLRFWAHNVCAVVDSGGEDSTLEVEVDGNRVELELQVKGAEHHNKAVDDTVLREYLAHFPSRLSENSLLERLMKQPSKLVLISQTEKVHRVRSPS</sequence>
<dbReference type="EMBL" id="VYSB01000009">
    <property type="protein sequence ID" value="MYZ52339.1"/>
    <property type="molecule type" value="Genomic_DNA"/>
</dbReference>
<dbReference type="Proteomes" id="UP000481947">
    <property type="component" value="Unassembled WGS sequence"/>
</dbReference>
<evidence type="ECO:0000313" key="1">
    <source>
        <dbReference type="EMBL" id="MYZ52339.1"/>
    </source>
</evidence>
<dbReference type="AlphaFoldDB" id="A0A7C9NC11"/>
<reference evidence="1 2" key="1">
    <citation type="submission" date="2019-09" db="EMBL/GenBank/DDBJ databases">
        <title>Identification of Malikia spinosa a prominent benzene-, toluene-, and ethylbenzene-degrading bacterium: enrichment, isolation and whole genome sequencing.</title>
        <authorList>
            <person name="Tancsics A."/>
            <person name="Revesz F."/>
            <person name="Kriszt B."/>
        </authorList>
    </citation>
    <scope>NUCLEOTIDE SEQUENCE [LARGE SCALE GENOMIC DNA]</scope>
    <source>
        <strain evidence="1 2">AB6</strain>
    </source>
</reference>
<accession>A0A7C9NC11</accession>
<dbReference type="RefSeq" id="WP_161125196.1">
    <property type="nucleotide sequence ID" value="NZ_VYSB01000009.1"/>
</dbReference>
<evidence type="ECO:0000313" key="2">
    <source>
        <dbReference type="Proteomes" id="UP000481947"/>
    </source>
</evidence>
<name>A0A7C9NC11_9BURK</name>
<protein>
    <submittedName>
        <fullName evidence="1">Uncharacterized protein</fullName>
    </submittedName>
</protein>
<gene>
    <name evidence="1" type="ORF">F5985_09385</name>
</gene>
<organism evidence="1 2">
    <name type="scientific">Malikia spinosa</name>
    <dbReference type="NCBI Taxonomy" id="86180"/>
    <lineage>
        <taxon>Bacteria</taxon>
        <taxon>Pseudomonadati</taxon>
        <taxon>Pseudomonadota</taxon>
        <taxon>Betaproteobacteria</taxon>
        <taxon>Burkholderiales</taxon>
        <taxon>Comamonadaceae</taxon>
        <taxon>Malikia</taxon>
    </lineage>
</organism>
<comment type="caution">
    <text evidence="1">The sequence shown here is derived from an EMBL/GenBank/DDBJ whole genome shotgun (WGS) entry which is preliminary data.</text>
</comment>
<proteinExistence type="predicted"/>